<gene>
    <name evidence="1" type="ORF">GBG18_06745</name>
</gene>
<comment type="caution">
    <text evidence="1">The sequence shown here is derived from an EMBL/GenBank/DDBJ whole genome shotgun (WGS) entry which is preliminary data.</text>
</comment>
<reference evidence="1 2" key="1">
    <citation type="submission" date="2019-10" db="EMBL/GenBank/DDBJ databases">
        <title>Poseidonibacter ostreae sp. nov., isolated from the gut of the Ostrea denselamellosa.</title>
        <authorList>
            <person name="Choi A."/>
        </authorList>
    </citation>
    <scope>NUCLEOTIDE SEQUENCE [LARGE SCALE GENOMIC DNA]</scope>
    <source>
        <strain evidence="1 2">SJOD-M-5</strain>
    </source>
</reference>
<organism evidence="1 2">
    <name type="scientific">Poseidonibacter ostreae</name>
    <dbReference type="NCBI Taxonomy" id="2654171"/>
    <lineage>
        <taxon>Bacteria</taxon>
        <taxon>Pseudomonadati</taxon>
        <taxon>Campylobacterota</taxon>
        <taxon>Epsilonproteobacteria</taxon>
        <taxon>Campylobacterales</taxon>
        <taxon>Arcobacteraceae</taxon>
        <taxon>Poseidonibacter</taxon>
    </lineage>
</organism>
<proteinExistence type="predicted"/>
<evidence type="ECO:0000313" key="1">
    <source>
        <dbReference type="EMBL" id="KAB7891554.1"/>
    </source>
</evidence>
<sequence length="102" mass="11770">MIISIDVELFQKIKQIVKGRNLSIYEELEAITPLDAVATVTADTSLMKARAIKTQRIKQSIKETIKSLHLQDMKPTKYKIHKRTGIAYVTINKYYDEIKNEC</sequence>
<accession>A0ABQ6VLS1</accession>
<dbReference type="RefSeq" id="WP_152189593.1">
    <property type="nucleotide sequence ID" value="NZ_WFKJ01000016.1"/>
</dbReference>
<protein>
    <submittedName>
        <fullName evidence="1">Uncharacterized protein</fullName>
    </submittedName>
</protein>
<dbReference type="EMBL" id="WFKJ01000016">
    <property type="protein sequence ID" value="KAB7891554.1"/>
    <property type="molecule type" value="Genomic_DNA"/>
</dbReference>
<keyword evidence="2" id="KW-1185">Reference proteome</keyword>
<name>A0ABQ6VLS1_9BACT</name>
<dbReference type="Proteomes" id="UP000461010">
    <property type="component" value="Unassembled WGS sequence"/>
</dbReference>
<evidence type="ECO:0000313" key="2">
    <source>
        <dbReference type="Proteomes" id="UP000461010"/>
    </source>
</evidence>